<proteinExistence type="inferred from homology"/>
<dbReference type="PANTHER" id="PTHR43343">
    <property type="entry name" value="PEPTIDASE S12"/>
    <property type="match status" value="1"/>
</dbReference>
<evidence type="ECO:0000313" key="4">
    <source>
        <dbReference type="EMBL" id="ABO98822.1"/>
    </source>
</evidence>
<dbReference type="Gramene" id="ABO98822">
    <property type="protein sequence ID" value="ABO98822"/>
    <property type="gene ID" value="OSTLU_26601"/>
</dbReference>
<dbReference type="InterPro" id="IPR043504">
    <property type="entry name" value="Peptidase_S1_PA_chymotrypsin"/>
</dbReference>
<dbReference type="GO" id="GO:0009543">
    <property type="term" value="C:chloroplast thylakoid lumen"/>
    <property type="evidence" value="ECO:0007669"/>
    <property type="project" value="EnsemblPlants"/>
</dbReference>
<dbReference type="OrthoDB" id="4217619at2759"/>
<dbReference type="GO" id="GO:0006508">
    <property type="term" value="P:proteolysis"/>
    <property type="evidence" value="ECO:0007669"/>
    <property type="project" value="UniProtKB-KW"/>
</dbReference>
<dbReference type="eggNOG" id="KOG1320">
    <property type="taxonomic scope" value="Eukaryota"/>
</dbReference>
<keyword evidence="2" id="KW-0645">Protease</keyword>
<dbReference type="GeneID" id="5004425"/>
<dbReference type="SUPFAM" id="SSF50494">
    <property type="entry name" value="Trypsin-like serine proteases"/>
    <property type="match status" value="1"/>
</dbReference>
<name>A4S513_OSTLU</name>
<dbReference type="OMA" id="NDCWIAT"/>
<evidence type="ECO:0008006" key="6">
    <source>
        <dbReference type="Google" id="ProtNLM"/>
    </source>
</evidence>
<accession>A4S513</accession>
<reference evidence="4 5" key="1">
    <citation type="journal article" date="2007" name="Proc. Natl. Acad. Sci. U.S.A.">
        <title>The tiny eukaryote Ostreococcus provides genomic insights into the paradox of plankton speciation.</title>
        <authorList>
            <person name="Palenik B."/>
            <person name="Grimwood J."/>
            <person name="Aerts A."/>
            <person name="Rouze P."/>
            <person name="Salamov A."/>
            <person name="Putnam N."/>
            <person name="Dupont C."/>
            <person name="Jorgensen R."/>
            <person name="Derelle E."/>
            <person name="Rombauts S."/>
            <person name="Zhou K."/>
            <person name="Otillar R."/>
            <person name="Merchant S.S."/>
            <person name="Podell S."/>
            <person name="Gaasterland T."/>
            <person name="Napoli C."/>
            <person name="Gendler K."/>
            <person name="Manuell A."/>
            <person name="Tai V."/>
            <person name="Vallon O."/>
            <person name="Piganeau G."/>
            <person name="Jancek S."/>
            <person name="Heijde M."/>
            <person name="Jabbari K."/>
            <person name="Bowler C."/>
            <person name="Lohr M."/>
            <person name="Robbens S."/>
            <person name="Werner G."/>
            <person name="Dubchak I."/>
            <person name="Pazour G.J."/>
            <person name="Ren Q."/>
            <person name="Paulsen I."/>
            <person name="Delwiche C."/>
            <person name="Schmutz J."/>
            <person name="Rokhsar D."/>
            <person name="Van de Peer Y."/>
            <person name="Moreau H."/>
            <person name="Grigoriev I.V."/>
        </authorList>
    </citation>
    <scope>NUCLEOTIDE SEQUENCE [LARGE SCALE GENOMIC DNA]</scope>
    <source>
        <strain evidence="4 5">CCE9901</strain>
    </source>
</reference>
<dbReference type="GO" id="GO:0004252">
    <property type="term" value="F:serine-type endopeptidase activity"/>
    <property type="evidence" value="ECO:0007669"/>
    <property type="project" value="InterPro"/>
</dbReference>
<dbReference type="HOGENOM" id="CLU_1079239_0_0_1"/>
<dbReference type="KEGG" id="olu:OSTLU_26601"/>
<dbReference type="PANTHER" id="PTHR43343:SF6">
    <property type="entry name" value="PROTEASE DO-LIKE 5, CHLOROPLASTIC ISOFORM X1"/>
    <property type="match status" value="1"/>
</dbReference>
<keyword evidence="5" id="KW-1185">Reference proteome</keyword>
<evidence type="ECO:0000256" key="1">
    <source>
        <dbReference type="ARBA" id="ARBA00010541"/>
    </source>
</evidence>
<dbReference type="Gene3D" id="2.40.10.10">
    <property type="entry name" value="Trypsin-like serine proteases"/>
    <property type="match status" value="2"/>
</dbReference>
<protein>
    <recommendedName>
        <fullName evidence="6">Trypsin-like serine protease</fullName>
    </recommendedName>
</protein>
<dbReference type="GO" id="GO:0010206">
    <property type="term" value="P:photosystem II repair"/>
    <property type="evidence" value="ECO:0007669"/>
    <property type="project" value="EnsemblPlants"/>
</dbReference>
<dbReference type="InterPro" id="IPR051201">
    <property type="entry name" value="Chloro_Bact_Ser_Proteases"/>
</dbReference>
<dbReference type="PRINTS" id="PR00834">
    <property type="entry name" value="PROTEASES2C"/>
</dbReference>
<dbReference type="STRING" id="436017.A4S513"/>
<gene>
    <name evidence="4" type="ORF">OSTLU_26601</name>
</gene>
<organism evidence="4 5">
    <name type="scientific">Ostreococcus lucimarinus (strain CCE9901)</name>
    <dbReference type="NCBI Taxonomy" id="436017"/>
    <lineage>
        <taxon>Eukaryota</taxon>
        <taxon>Viridiplantae</taxon>
        <taxon>Chlorophyta</taxon>
        <taxon>Mamiellophyceae</taxon>
        <taxon>Mamiellales</taxon>
        <taxon>Bathycoccaceae</taxon>
        <taxon>Ostreococcus</taxon>
    </lineage>
</organism>
<dbReference type="InterPro" id="IPR009003">
    <property type="entry name" value="Peptidase_S1_PA"/>
</dbReference>
<evidence type="ECO:0000256" key="3">
    <source>
        <dbReference type="ARBA" id="ARBA00022801"/>
    </source>
</evidence>
<dbReference type="RefSeq" id="XP_001420529.1">
    <property type="nucleotide sequence ID" value="XM_001420492.1"/>
</dbReference>
<dbReference type="EMBL" id="CP000591">
    <property type="protein sequence ID" value="ABO98822.1"/>
    <property type="molecule type" value="Genomic_DNA"/>
</dbReference>
<dbReference type="InterPro" id="IPR001940">
    <property type="entry name" value="Peptidase_S1C"/>
</dbReference>
<keyword evidence="3" id="KW-0378">Hydrolase</keyword>
<dbReference type="AlphaFoldDB" id="A4S513"/>
<dbReference type="Proteomes" id="UP000001568">
    <property type="component" value="Chromosome 11"/>
</dbReference>
<comment type="similarity">
    <text evidence="1">Belongs to the peptidase S1C family.</text>
</comment>
<evidence type="ECO:0000256" key="2">
    <source>
        <dbReference type="ARBA" id="ARBA00022670"/>
    </source>
</evidence>
<evidence type="ECO:0000313" key="5">
    <source>
        <dbReference type="Proteomes" id="UP000001568"/>
    </source>
</evidence>
<dbReference type="Pfam" id="PF13365">
    <property type="entry name" value="Trypsin_2"/>
    <property type="match status" value="1"/>
</dbReference>
<sequence>MSRIVAVASPTPSTAPRTTLRRRDTFIAPLLASCLVRPARASLVDETSATRVFAETSKSVARVAVVAPNGEISGRGSGVVWYIDDAYAYIATNAHCVVKGNENEKLVVMLASGAAAALDKDASYFVNRSTDIGFLKVPIGSFGADAPVAAKIGTSDNLRVGQSAFSLGFEEDGAAVLSSGTINGLKRKIPSRNGVGLKGLIQTDAQVTEFTSGGALCDSAGRVIGLNVVAYAGSQKRDPQGVNFAIPIDAVRLAAEQM</sequence>